<evidence type="ECO:0000313" key="3">
    <source>
        <dbReference type="WBParaSite" id="mrna-Wban_10252"/>
    </source>
</evidence>
<dbReference type="WBParaSite" id="mrna-Wban_10252">
    <property type="protein sequence ID" value="mrna-Wban_10252"/>
    <property type="gene ID" value="Wban_10252"/>
</dbReference>
<reference evidence="3" key="3">
    <citation type="submission" date="2024-02" db="UniProtKB">
        <authorList>
            <consortium name="WormBaseParasite"/>
        </authorList>
    </citation>
    <scope>IDENTIFICATION</scope>
    <source>
        <strain evidence="3">pt0022</strain>
    </source>
</reference>
<feature type="signal peptide" evidence="1">
    <location>
        <begin position="1"/>
        <end position="18"/>
    </location>
</feature>
<reference evidence="2" key="2">
    <citation type="journal article" date="2016" name="Mol. Ecol.">
        <title>Population genomics of the filarial nematode parasite Wuchereria bancrofti from mosquitoes.</title>
        <authorList>
            <person name="Small S.T."/>
            <person name="Reimer L.J."/>
            <person name="Tisch D.J."/>
            <person name="King C.L."/>
            <person name="Christensen B.M."/>
            <person name="Siba P.M."/>
            <person name="Kazura J.W."/>
            <person name="Serre D."/>
            <person name="Zimmerman P.A."/>
        </authorList>
    </citation>
    <scope>NUCLEOTIDE SEQUENCE</scope>
    <source>
        <strain evidence="2">pt0022</strain>
    </source>
</reference>
<dbReference type="Proteomes" id="UP000093561">
    <property type="component" value="Unassembled WGS sequence"/>
</dbReference>
<sequence>MANGYLYIFLILCGPAAAGGSNINCKFDILWDNGRAISDLVATKIAKAQTHESTLTNCGASAMWHGGLIALEENSMLFMRNSFHFMKHI</sequence>
<accession>A0AAF5Q5U2</accession>
<evidence type="ECO:0000256" key="1">
    <source>
        <dbReference type="SAM" id="SignalP"/>
    </source>
</evidence>
<evidence type="ECO:0000313" key="2">
    <source>
        <dbReference type="Proteomes" id="UP000093561"/>
    </source>
</evidence>
<proteinExistence type="predicted"/>
<dbReference type="AlphaFoldDB" id="A0AAF5Q5U2"/>
<protein>
    <submittedName>
        <fullName evidence="3">Uncharacterized protein</fullName>
    </submittedName>
</protein>
<keyword evidence="1" id="KW-0732">Signal</keyword>
<reference evidence="2" key="1">
    <citation type="submission" date="2015-03" db="EMBL/GenBank/DDBJ databases">
        <title>Wuchereria bancrofti Genome Sequencing Papua New Guinea Strain.</title>
        <authorList>
            <person name="Small S.T."/>
            <person name="Serre D."/>
            <person name="Zimmerman P.A."/>
        </authorList>
    </citation>
    <scope>NUCLEOTIDE SEQUENCE [LARGE SCALE GENOMIC DNA]</scope>
    <source>
        <strain evidence="2">pt0022</strain>
    </source>
</reference>
<feature type="chain" id="PRO_5042292033" evidence="1">
    <location>
        <begin position="19"/>
        <end position="89"/>
    </location>
</feature>
<name>A0AAF5Q5U2_WUCBA</name>
<organism evidence="2 3">
    <name type="scientific">Wuchereria bancrofti</name>
    <dbReference type="NCBI Taxonomy" id="6293"/>
    <lineage>
        <taxon>Eukaryota</taxon>
        <taxon>Metazoa</taxon>
        <taxon>Ecdysozoa</taxon>
        <taxon>Nematoda</taxon>
        <taxon>Chromadorea</taxon>
        <taxon>Rhabditida</taxon>
        <taxon>Spirurina</taxon>
        <taxon>Spiruromorpha</taxon>
        <taxon>Filarioidea</taxon>
        <taxon>Onchocercidae</taxon>
        <taxon>Wuchereria</taxon>
    </lineage>
</organism>